<sequence length="204" mass="23044">MSKWEEIIGDSFIGSVWQSGCTEIDYIQGAVYTTADGEKKQSLTGIPWEEAERFVKQLAQDCGTTFGETSYLLMEKTDGIRLSATKNPMVPEDVRFSISRDEVKKVAPSWVDAVEVQKTLLRLKDEHKLIGKKGQLFLVTKIAVDVQTETLKYVVSRVIQEGNRLGIGTIPYAVTKEEVAQFFSPVKQDYDAYKKDFIYLGEIK</sequence>
<proteinExistence type="predicted"/>
<comment type="caution">
    <text evidence="1">The sequence shown here is derived from an EMBL/GenBank/DDBJ whole genome shotgun (WGS) entry which is preliminary data.</text>
</comment>
<dbReference type="Proteomes" id="UP000219897">
    <property type="component" value="Unassembled WGS sequence"/>
</dbReference>
<evidence type="ECO:0000313" key="1">
    <source>
        <dbReference type="EMBL" id="PER55748.1"/>
    </source>
</evidence>
<organism evidence="1 2">
    <name type="scientific">Bacillus thuringiensis</name>
    <dbReference type="NCBI Taxonomy" id="1428"/>
    <lineage>
        <taxon>Bacteria</taxon>
        <taxon>Bacillati</taxon>
        <taxon>Bacillota</taxon>
        <taxon>Bacilli</taxon>
        <taxon>Bacillales</taxon>
        <taxon>Bacillaceae</taxon>
        <taxon>Bacillus</taxon>
        <taxon>Bacillus cereus group</taxon>
    </lineage>
</organism>
<gene>
    <name evidence="1" type="ORF">CN495_08315</name>
</gene>
<accession>A0ABD6S7D3</accession>
<dbReference type="RefSeq" id="WP_098317088.1">
    <property type="nucleotide sequence ID" value="NZ_NTYF01000023.1"/>
</dbReference>
<dbReference type="EMBL" id="NTYF01000023">
    <property type="protein sequence ID" value="PER55748.1"/>
    <property type="molecule type" value="Genomic_DNA"/>
</dbReference>
<name>A0ABD6S7D3_BACTU</name>
<evidence type="ECO:0000313" key="2">
    <source>
        <dbReference type="Proteomes" id="UP000219897"/>
    </source>
</evidence>
<dbReference type="AlphaFoldDB" id="A0ABD6S7D3"/>
<protein>
    <submittedName>
        <fullName evidence="1">Uncharacterized protein</fullName>
    </submittedName>
</protein>
<reference evidence="1 2" key="1">
    <citation type="submission" date="2017-09" db="EMBL/GenBank/DDBJ databases">
        <title>Large-scale bioinformatics analysis of Bacillus genomes uncovers conserved roles of natural products in bacterial physiology.</title>
        <authorList>
            <consortium name="Agbiome Team Llc"/>
            <person name="Bleich R.M."/>
            <person name="Kirk G.J."/>
            <person name="Santa Maria K.C."/>
            <person name="Allen S.E."/>
            <person name="Farag S."/>
            <person name="Shank E.A."/>
            <person name="Bowers A."/>
        </authorList>
    </citation>
    <scope>NUCLEOTIDE SEQUENCE [LARGE SCALE GENOMIC DNA]</scope>
    <source>
        <strain evidence="1 2">AFS005140</strain>
    </source>
</reference>